<dbReference type="PANTHER" id="PTHR46535">
    <property type="entry name" value="NEDD4-BINDING PROTEIN 2"/>
    <property type="match status" value="1"/>
</dbReference>
<feature type="compositionally biased region" description="Basic residues" evidence="2">
    <location>
        <begin position="749"/>
        <end position="760"/>
    </location>
</feature>
<dbReference type="OMA" id="VEVWEMM"/>
<dbReference type="CDD" id="cd14279">
    <property type="entry name" value="CUE"/>
    <property type="match status" value="1"/>
</dbReference>
<dbReference type="KEGG" id="lak:106170333"/>
<dbReference type="RefSeq" id="XP_013405629.1">
    <property type="nucleotide sequence ID" value="XM_013550175.1"/>
</dbReference>
<dbReference type="InterPro" id="IPR052772">
    <property type="entry name" value="Endo/PolyKinase_Domain-Protein"/>
</dbReference>
<sequence>MGGCHKDNDESRPGIHNEQEGAANKCEERSESGQVAVPESVPTERDVFHDPPAVGRIQTLSSLSKQVLSHRDQVEGQQILSDHREQGKVLPAHSNQLLGKQDCGQREQDKAQIGSNSVFSPFAKEFVPSGQWTTPIFQAQNFPGFGNSENVAFHAGFTVPKFQIKSGEGTFPPTSQPSRNWVTPKGVRGRGFFKGQGQGQNMDSKVTNFAAVASRPAAPVQVNRKKFHENDRSPSRQRPGYAAIRNTIAEHLKQGKKVLIILRGLSGSGKSTLAREICFEGKILSSDDYFLKNGVYDFKIEELGEAHNENKLLAKEAMEKGLNPVVIDNTNSMRWEMKAYVVLAQKYGYHVEILEPNTPWKFNVKELAKRNTHGVPKERIRSMLQRYEKNVTVESILGSEMPAKITGKQQQSPKAKPGKGHGQRQGRTRAAATGSKGNSTDTVKTTNRSDKTAEAQGINKDNVPPTESGNNDLKMHGDICSIETDTDLESVINAELNEADHVSSLSSHESLTLEAPRKEDPNRLVLGELQATPNDPDLMVQQAVSNDPYNTLQIKTHESDKTDLSVQVLDDRDSSVDLDQEFERFLEAESAVTDEKVNLDKELDPSSATLDMNASTQSDSAGTCTTTTTYTATNSAIETAYWSTPTSKEQPPCEAPAPDPLSTDPGTSQDHSTVDWHVPKTRREKLEEQKNMRQLQQKSSEVDVSSNSQSQNTVVPSSDKELEIQTRVTNGVQSEGSSVGSTPSSPRSQKPKRMPSKKRLAARLNAPKLDSNTKQQLLQGHWVLPSFDTSQIPTDTQLPGLQKLQLSPDALQPGDTKQLDMLSAGSQTTAQDKALLQRVNSNLAIGQEMDGVHIIRGTARVIAVSDSDSGSMDSRESTPSRQLRLMLDKSSMTEDEEVPVAERDEKSNLAKLQVLFPTVPVEDLRDLLEKCEQNLGWAVNILLDSNRESITLTPKVNPVPTPPGLPKPLSLAEMCSGYLDKRAALSQASACDDSPAEGVALQTKRETNTKVIGGSFSSRGALSLSQDRLGEGFPPLGSNYEEDFIRETSVCDNSDNSDSESEESLVDEEDSGLILKLPKSFARKLEEMFGVVGEKIADTPADLKVSLSYEVAKSLHDCWLKTLQRAMWNETQDIAQMEKEDEELARQLQEAENSRYSGVHPNVDWFSFPIDGSSVKDRLLKGDSDSMDGSQKKKKPRKSQAQRRKLKAKALPVQLREIMDQQKALQVERNLHLAENSSDNSIATRIKRQQLAEMFPNIDEKPLDELFAAKNYELGPTIEVVKEVQGRTAPPRDVMAPEALAEYERLLIERAQQESLEDQRRLASKHTEDYQDYETPEYQDFRAEADMHYALRQECFQKAQEAHRRGMQQVAVYYSQQGHLHTQYLKEANRRASEKIIEYKNAGLQDNVLDLHGLHVPEALALLEREMQTREAELREKPDARKFHLSVITGRGKHSQGGLAKIRPAVKDFFKRKNYSFTEPQQGLLKVLLKQ</sequence>
<dbReference type="Gene3D" id="3.30.1370.110">
    <property type="match status" value="1"/>
</dbReference>
<dbReference type="InterPro" id="IPR002625">
    <property type="entry name" value="Smr_dom"/>
</dbReference>
<feature type="region of interest" description="Disordered" evidence="2">
    <location>
        <begin position="1050"/>
        <end position="1069"/>
    </location>
</feature>
<dbReference type="InterPro" id="IPR036063">
    <property type="entry name" value="Smr_dom_sf"/>
</dbReference>
<feature type="region of interest" description="Disordered" evidence="2">
    <location>
        <begin position="1"/>
        <end position="53"/>
    </location>
</feature>
<feature type="compositionally biased region" description="Polar residues" evidence="2">
    <location>
        <begin position="435"/>
        <end position="446"/>
    </location>
</feature>
<reference evidence="6 7" key="1">
    <citation type="submission" date="2025-04" db="UniProtKB">
        <authorList>
            <consortium name="RefSeq"/>
        </authorList>
    </citation>
    <scope>IDENTIFICATION</scope>
    <source>
        <tissue evidence="6 7">Gonads</tissue>
    </source>
</reference>
<dbReference type="Proteomes" id="UP000085678">
    <property type="component" value="Unplaced"/>
</dbReference>
<dbReference type="SMART" id="SM00463">
    <property type="entry name" value="SMR"/>
    <property type="match status" value="1"/>
</dbReference>
<dbReference type="SUPFAM" id="SSF160443">
    <property type="entry name" value="SMR domain-like"/>
    <property type="match status" value="1"/>
</dbReference>
<evidence type="ECO:0000259" key="4">
    <source>
        <dbReference type="PROSITE" id="PS51140"/>
    </source>
</evidence>
<feature type="compositionally biased region" description="Basic residues" evidence="2">
    <location>
        <begin position="1192"/>
        <end position="1207"/>
    </location>
</feature>
<evidence type="ECO:0000256" key="2">
    <source>
        <dbReference type="SAM" id="MobiDB-lite"/>
    </source>
</evidence>
<dbReference type="InterPro" id="IPR013899">
    <property type="entry name" value="DUF1771"/>
</dbReference>
<dbReference type="Pfam" id="PF13671">
    <property type="entry name" value="AAA_33"/>
    <property type="match status" value="1"/>
</dbReference>
<dbReference type="PANTHER" id="PTHR46535:SF1">
    <property type="entry name" value="NEDD4-BINDING PROTEIN 2"/>
    <property type="match status" value="1"/>
</dbReference>
<dbReference type="InterPro" id="IPR003892">
    <property type="entry name" value="CUE"/>
</dbReference>
<feature type="compositionally biased region" description="Basic and acidic residues" evidence="2">
    <location>
        <begin position="1"/>
        <end position="31"/>
    </location>
</feature>
<evidence type="ECO:0000256" key="1">
    <source>
        <dbReference type="SAM" id="Coils"/>
    </source>
</evidence>
<gene>
    <name evidence="6 7" type="primary">LOC106170333</name>
</gene>
<organism evidence="5 6">
    <name type="scientific">Lingula anatina</name>
    <name type="common">Brachiopod</name>
    <name type="synonym">Lingula unguis</name>
    <dbReference type="NCBI Taxonomy" id="7574"/>
    <lineage>
        <taxon>Eukaryota</taxon>
        <taxon>Metazoa</taxon>
        <taxon>Spiralia</taxon>
        <taxon>Lophotrochozoa</taxon>
        <taxon>Brachiopoda</taxon>
        <taxon>Linguliformea</taxon>
        <taxon>Lingulata</taxon>
        <taxon>Lingulida</taxon>
        <taxon>Linguloidea</taxon>
        <taxon>Lingulidae</taxon>
        <taxon>Lingula</taxon>
    </lineage>
</organism>
<dbReference type="RefSeq" id="XP_013405628.1">
    <property type="nucleotide sequence ID" value="XM_013550174.1"/>
</dbReference>
<feature type="compositionally biased region" description="Basic residues" evidence="2">
    <location>
        <begin position="416"/>
        <end position="427"/>
    </location>
</feature>
<dbReference type="STRING" id="7574.A0A1S3J5P8"/>
<feature type="region of interest" description="Disordered" evidence="2">
    <location>
        <begin position="398"/>
        <end position="477"/>
    </location>
</feature>
<accession>A0A1S3J5P8</accession>
<proteinExistence type="predicted"/>
<evidence type="ECO:0000313" key="5">
    <source>
        <dbReference type="Proteomes" id="UP000085678"/>
    </source>
</evidence>
<feature type="domain" description="Smr" evidence="3">
    <location>
        <begin position="1409"/>
        <end position="1490"/>
    </location>
</feature>
<dbReference type="PROSITE" id="PS50828">
    <property type="entry name" value="SMR"/>
    <property type="match status" value="1"/>
</dbReference>
<evidence type="ECO:0000259" key="3">
    <source>
        <dbReference type="PROSITE" id="PS50828"/>
    </source>
</evidence>
<dbReference type="SUPFAM" id="SSF52540">
    <property type="entry name" value="P-loop containing nucleoside triphosphate hydrolases"/>
    <property type="match status" value="1"/>
</dbReference>
<dbReference type="Pfam" id="PF08590">
    <property type="entry name" value="DUF1771"/>
    <property type="match status" value="1"/>
</dbReference>
<feature type="region of interest" description="Disordered" evidence="2">
    <location>
        <begin position="643"/>
        <end position="760"/>
    </location>
</feature>
<feature type="compositionally biased region" description="Acidic residues" evidence="2">
    <location>
        <begin position="1055"/>
        <end position="1069"/>
    </location>
</feature>
<evidence type="ECO:0000313" key="6">
    <source>
        <dbReference type="RefSeq" id="XP_013405628.1"/>
    </source>
</evidence>
<feature type="domain" description="CUE" evidence="4">
    <location>
        <begin position="904"/>
        <end position="948"/>
    </location>
</feature>
<dbReference type="GO" id="GO:0043130">
    <property type="term" value="F:ubiquitin binding"/>
    <property type="evidence" value="ECO:0007669"/>
    <property type="project" value="InterPro"/>
</dbReference>
<evidence type="ECO:0000313" key="7">
    <source>
        <dbReference type="RefSeq" id="XP_013405629.1"/>
    </source>
</evidence>
<feature type="compositionally biased region" description="Low complexity" evidence="2">
    <location>
        <begin position="734"/>
        <end position="748"/>
    </location>
</feature>
<dbReference type="SMART" id="SM01162">
    <property type="entry name" value="DUF1771"/>
    <property type="match status" value="1"/>
</dbReference>
<name>A0A1S3J5P8_LINAN</name>
<protein>
    <submittedName>
        <fullName evidence="6 7">NEDD4-binding protein 2</fullName>
    </submittedName>
</protein>
<feature type="region of interest" description="Disordered" evidence="2">
    <location>
        <begin position="1179"/>
        <end position="1207"/>
    </location>
</feature>
<dbReference type="GeneID" id="106170333"/>
<dbReference type="OrthoDB" id="6277012at2759"/>
<dbReference type="GO" id="GO:0004519">
    <property type="term" value="F:endonuclease activity"/>
    <property type="evidence" value="ECO:0007669"/>
    <property type="project" value="TreeGrafter"/>
</dbReference>
<keyword evidence="1" id="KW-0175">Coiled coil</keyword>
<feature type="compositionally biased region" description="Low complexity" evidence="2">
    <location>
        <begin position="702"/>
        <end position="717"/>
    </location>
</feature>
<dbReference type="InterPro" id="IPR027417">
    <property type="entry name" value="P-loop_NTPase"/>
</dbReference>
<dbReference type="GO" id="GO:0005634">
    <property type="term" value="C:nucleus"/>
    <property type="evidence" value="ECO:0007669"/>
    <property type="project" value="TreeGrafter"/>
</dbReference>
<feature type="coiled-coil region" evidence="1">
    <location>
        <begin position="1120"/>
        <end position="1154"/>
    </location>
</feature>
<keyword evidence="5" id="KW-1185">Reference proteome</keyword>
<dbReference type="PROSITE" id="PS51140">
    <property type="entry name" value="CUE"/>
    <property type="match status" value="1"/>
</dbReference>
<dbReference type="Gene3D" id="3.40.50.300">
    <property type="entry name" value="P-loop containing nucleotide triphosphate hydrolases"/>
    <property type="match status" value="1"/>
</dbReference>